<dbReference type="PROSITE" id="PS51755">
    <property type="entry name" value="OMPR_PHOB"/>
    <property type="match status" value="1"/>
</dbReference>
<keyword evidence="2" id="KW-0805">Transcription regulation</keyword>
<evidence type="ECO:0000256" key="6">
    <source>
        <dbReference type="PROSITE-ProRule" id="PRU01091"/>
    </source>
</evidence>
<dbReference type="SUPFAM" id="SSF48452">
    <property type="entry name" value="TPR-like"/>
    <property type="match status" value="3"/>
</dbReference>
<dbReference type="Pfam" id="PF13424">
    <property type="entry name" value="TPR_12"/>
    <property type="match status" value="2"/>
</dbReference>
<dbReference type="SMART" id="SM00862">
    <property type="entry name" value="Trans_reg_C"/>
    <property type="match status" value="1"/>
</dbReference>
<feature type="domain" description="OmpR/PhoB-type" evidence="8">
    <location>
        <begin position="1"/>
        <end position="92"/>
    </location>
</feature>
<evidence type="ECO:0000256" key="5">
    <source>
        <dbReference type="PROSITE-ProRule" id="PRU00339"/>
    </source>
</evidence>
<dbReference type="InterPro" id="IPR027417">
    <property type="entry name" value="P-loop_NTPase"/>
</dbReference>
<evidence type="ECO:0000313" key="9">
    <source>
        <dbReference type="EMBL" id="RSD09566.1"/>
    </source>
</evidence>
<keyword evidence="3 6" id="KW-0238">DNA-binding</keyword>
<dbReference type="GO" id="GO:0000160">
    <property type="term" value="P:phosphorelay signal transduction system"/>
    <property type="evidence" value="ECO:0007669"/>
    <property type="project" value="InterPro"/>
</dbReference>
<reference evidence="9 10" key="1">
    <citation type="submission" date="2018-12" db="EMBL/GenBank/DDBJ databases">
        <title>Amycolatopsis eburnea sp. nov. actinomycete associate with arbuscular mycorrhiza fungal spore.</title>
        <authorList>
            <person name="Lumyong S."/>
            <person name="Chaiya L."/>
        </authorList>
    </citation>
    <scope>NUCLEOTIDE SEQUENCE [LARGE SCALE GENOMIC DNA]</scope>
    <source>
        <strain evidence="9 10">GLM-1</strain>
    </source>
</reference>
<dbReference type="PROSITE" id="PS50005">
    <property type="entry name" value="TPR"/>
    <property type="match status" value="1"/>
</dbReference>
<dbReference type="OrthoDB" id="581105at2"/>
<dbReference type="Proteomes" id="UP000267081">
    <property type="component" value="Unassembled WGS sequence"/>
</dbReference>
<dbReference type="AlphaFoldDB" id="A0A3R9DXS9"/>
<comment type="caution">
    <text evidence="9">The sequence shown here is derived from an EMBL/GenBank/DDBJ whole genome shotgun (WGS) entry which is preliminary data.</text>
</comment>
<evidence type="ECO:0000256" key="3">
    <source>
        <dbReference type="ARBA" id="ARBA00023125"/>
    </source>
</evidence>
<dbReference type="Gene3D" id="3.40.50.300">
    <property type="entry name" value="P-loop containing nucleotide triphosphate hydrolases"/>
    <property type="match status" value="1"/>
</dbReference>
<protein>
    <submittedName>
        <fullName evidence="9">Tetratricopeptide repeat protein</fullName>
    </submittedName>
</protein>
<organism evidence="9 10">
    <name type="scientific">Amycolatopsis eburnea</name>
    <dbReference type="NCBI Taxonomy" id="2267691"/>
    <lineage>
        <taxon>Bacteria</taxon>
        <taxon>Bacillati</taxon>
        <taxon>Actinomycetota</taxon>
        <taxon>Actinomycetes</taxon>
        <taxon>Pseudonocardiales</taxon>
        <taxon>Pseudonocardiaceae</taxon>
        <taxon>Amycolatopsis</taxon>
    </lineage>
</organism>
<evidence type="ECO:0000256" key="4">
    <source>
        <dbReference type="ARBA" id="ARBA00023163"/>
    </source>
</evidence>
<sequence>MEFRVLGPVRVLDGGRRIGPSGPRQERILAALLLDAGRVVPVARLVDVVWDGEPPATAVRQVRNLTTALRRTLVAAGEDVLTADGPGFTLRPRAFDLHAFEEHASRGEFREALACWRGPALAGVDSAALRPDAERLEERRLAVLEQCLAAEVDGGEGDAVAELTALVAAHPLREGLVGLLMRALHRAGRQADAIDVYQRAKRRLAGDLGISPGAPLRAVYEELLHEEPAPGRCFLPYDVPDFTGRAADVARALEALRAGRPVVVDGMAGVGKTAFAVRVAHRAAADFPDGQLFLDLHGHTPGRDPLPAEAALSALLLQVGVPASRQPDGLDERAALWRSRGAGRRLLVVLDNAADAGQLAPLLPGGPGVLVTGRRRPVVDGALAIGLDVLPPAEAEALFAAAAGRPGADVARLCGYLPLALRIAAARLHARPLWTAGDLAARLGSERRRLAELRAGGRDVAAAFALSYRDLAPAQRRAFRLLGAHPGADFDVTAAAALCGTGDAERLLEDLLDAHLLRQPAPGRYGFHDLIAEHAREAGDPVETAAALDRLLDHYRDGEFSFSAERANLVAVTALAGYDEHVWRIADRAVAALRERGHRDELTALARAAVAAADRLGDPHARQLSLANLTTAHWESGRLSEAAEATAERLRLVRASGDRAAEAAATARLGAVHGMLGRYPDAVRHYRQALVLAGETGSHAVAALVWANLSNAQDVLGEYEDALTSAARARAIREELGDDEGAVLATAQFGLVLARLGRHPEARATGEKAVRAAVSAGYAFGEAWSRIDLAEVLLAAGDPGAAHAEAERACAILARLNHPLLLTMAATSLGAAALALGDPPAAVAAYRLALTTARRIGYRAQEARALLGLAASLSGDEAGAHLRAGLALQAGLGLAPVPPGHGKSAATPSAAARPPQAFVRER</sequence>
<feature type="repeat" description="TPR" evidence="5">
    <location>
        <begin position="663"/>
        <end position="696"/>
    </location>
</feature>
<dbReference type="RefSeq" id="WP_125315501.1">
    <property type="nucleotide sequence ID" value="NZ_RSEC01000061.1"/>
</dbReference>
<dbReference type="SMART" id="SM01043">
    <property type="entry name" value="BTAD"/>
    <property type="match status" value="1"/>
</dbReference>
<accession>A0A3R9DXS9</accession>
<gene>
    <name evidence="9" type="ORF">EIY87_41820</name>
</gene>
<evidence type="ECO:0000256" key="1">
    <source>
        <dbReference type="ARBA" id="ARBA00005820"/>
    </source>
</evidence>
<dbReference type="GO" id="GO:0003677">
    <property type="term" value="F:DNA binding"/>
    <property type="evidence" value="ECO:0007669"/>
    <property type="project" value="UniProtKB-UniRule"/>
</dbReference>
<dbReference type="Pfam" id="PF03704">
    <property type="entry name" value="BTAD"/>
    <property type="match status" value="1"/>
</dbReference>
<dbReference type="PANTHER" id="PTHR35807:SF1">
    <property type="entry name" value="TRANSCRIPTIONAL REGULATOR REDD"/>
    <property type="match status" value="1"/>
</dbReference>
<feature type="region of interest" description="Disordered" evidence="7">
    <location>
        <begin position="899"/>
        <end position="922"/>
    </location>
</feature>
<dbReference type="GO" id="GO:0006355">
    <property type="term" value="P:regulation of DNA-templated transcription"/>
    <property type="evidence" value="ECO:0007669"/>
    <property type="project" value="InterPro"/>
</dbReference>
<evidence type="ECO:0000313" key="10">
    <source>
        <dbReference type="Proteomes" id="UP000267081"/>
    </source>
</evidence>
<dbReference type="InterPro" id="IPR011990">
    <property type="entry name" value="TPR-like_helical_dom_sf"/>
</dbReference>
<evidence type="ECO:0000259" key="8">
    <source>
        <dbReference type="PROSITE" id="PS51755"/>
    </source>
</evidence>
<evidence type="ECO:0000256" key="2">
    <source>
        <dbReference type="ARBA" id="ARBA00023015"/>
    </source>
</evidence>
<name>A0A3R9DXS9_9PSEU</name>
<evidence type="ECO:0000256" key="7">
    <source>
        <dbReference type="SAM" id="MobiDB-lite"/>
    </source>
</evidence>
<dbReference type="InterPro" id="IPR019734">
    <property type="entry name" value="TPR_rpt"/>
</dbReference>
<dbReference type="PANTHER" id="PTHR35807">
    <property type="entry name" value="TRANSCRIPTIONAL REGULATOR REDD-RELATED"/>
    <property type="match status" value="1"/>
</dbReference>
<dbReference type="SUPFAM" id="SSF46894">
    <property type="entry name" value="C-terminal effector domain of the bipartite response regulators"/>
    <property type="match status" value="1"/>
</dbReference>
<dbReference type="Gene3D" id="1.10.10.10">
    <property type="entry name" value="Winged helix-like DNA-binding domain superfamily/Winged helix DNA-binding domain"/>
    <property type="match status" value="1"/>
</dbReference>
<dbReference type="Gene3D" id="1.25.40.10">
    <property type="entry name" value="Tetratricopeptide repeat domain"/>
    <property type="match status" value="3"/>
</dbReference>
<keyword evidence="4" id="KW-0804">Transcription</keyword>
<dbReference type="InterPro" id="IPR016032">
    <property type="entry name" value="Sig_transdc_resp-reg_C-effctor"/>
</dbReference>
<comment type="similarity">
    <text evidence="1">Belongs to the AfsR/DnrI/RedD regulatory family.</text>
</comment>
<dbReference type="PRINTS" id="PR00364">
    <property type="entry name" value="DISEASERSIST"/>
</dbReference>
<dbReference type="InterPro" id="IPR036388">
    <property type="entry name" value="WH-like_DNA-bd_sf"/>
</dbReference>
<dbReference type="InterPro" id="IPR005158">
    <property type="entry name" value="BTAD"/>
</dbReference>
<dbReference type="SUPFAM" id="SSF52540">
    <property type="entry name" value="P-loop containing nucleoside triphosphate hydrolases"/>
    <property type="match status" value="1"/>
</dbReference>
<feature type="DNA-binding region" description="OmpR/PhoB-type" evidence="6">
    <location>
        <begin position="1"/>
        <end position="92"/>
    </location>
</feature>
<keyword evidence="5" id="KW-0802">TPR repeat</keyword>
<dbReference type="EMBL" id="RSEC01000061">
    <property type="protein sequence ID" value="RSD09566.1"/>
    <property type="molecule type" value="Genomic_DNA"/>
</dbReference>
<dbReference type="InterPro" id="IPR001867">
    <property type="entry name" value="OmpR/PhoB-type_DNA-bd"/>
</dbReference>
<dbReference type="CDD" id="cd15831">
    <property type="entry name" value="BTAD"/>
    <property type="match status" value="1"/>
</dbReference>
<keyword evidence="10" id="KW-1185">Reference proteome</keyword>
<proteinExistence type="inferred from homology"/>
<dbReference type="SMART" id="SM00028">
    <property type="entry name" value="TPR"/>
    <property type="match status" value="4"/>
</dbReference>
<dbReference type="InterPro" id="IPR051677">
    <property type="entry name" value="AfsR-DnrI-RedD_regulator"/>
</dbReference>